<dbReference type="InterPro" id="IPR005064">
    <property type="entry name" value="BUG"/>
</dbReference>
<dbReference type="Proteomes" id="UP000271590">
    <property type="component" value="Unassembled WGS sequence"/>
</dbReference>
<dbReference type="PANTHER" id="PTHR42928:SF5">
    <property type="entry name" value="BLR1237 PROTEIN"/>
    <property type="match status" value="1"/>
</dbReference>
<evidence type="ECO:0000313" key="3">
    <source>
        <dbReference type="EMBL" id="RRH82798.1"/>
    </source>
</evidence>
<keyword evidence="2" id="KW-0732">Signal</keyword>
<dbReference type="CDD" id="cd07012">
    <property type="entry name" value="PBP2_Bug_TTT"/>
    <property type="match status" value="1"/>
</dbReference>
<dbReference type="SUPFAM" id="SSF53850">
    <property type="entry name" value="Periplasmic binding protein-like II"/>
    <property type="match status" value="1"/>
</dbReference>
<organism evidence="3 4">
    <name type="scientific">Variovorax beijingensis</name>
    <dbReference type="NCBI Taxonomy" id="2496117"/>
    <lineage>
        <taxon>Bacteria</taxon>
        <taxon>Pseudomonadati</taxon>
        <taxon>Pseudomonadota</taxon>
        <taxon>Betaproteobacteria</taxon>
        <taxon>Burkholderiales</taxon>
        <taxon>Comamonadaceae</taxon>
        <taxon>Variovorax</taxon>
    </lineage>
</organism>
<feature type="chain" id="PRO_5018279798" evidence="2">
    <location>
        <begin position="26"/>
        <end position="324"/>
    </location>
</feature>
<feature type="signal peptide" evidence="2">
    <location>
        <begin position="1"/>
        <end position="25"/>
    </location>
</feature>
<evidence type="ECO:0000256" key="2">
    <source>
        <dbReference type="SAM" id="SignalP"/>
    </source>
</evidence>
<dbReference type="Pfam" id="PF03401">
    <property type="entry name" value="TctC"/>
    <property type="match status" value="1"/>
</dbReference>
<reference evidence="3 4" key="1">
    <citation type="submission" date="2018-11" db="EMBL/GenBank/DDBJ databases">
        <title>The genome of Variovorax sp T529.</title>
        <authorList>
            <person name="Gao J."/>
        </authorList>
    </citation>
    <scope>NUCLEOTIDE SEQUENCE [LARGE SCALE GENOMIC DNA]</scope>
    <source>
        <strain evidence="3 4">T529</strain>
    </source>
</reference>
<dbReference type="PIRSF" id="PIRSF017082">
    <property type="entry name" value="YflP"/>
    <property type="match status" value="1"/>
</dbReference>
<comment type="similarity">
    <text evidence="1">Belongs to the UPF0065 (bug) family.</text>
</comment>
<proteinExistence type="inferred from homology"/>
<accession>A0A3P3ECC3</accession>
<dbReference type="RefSeq" id="WP_124961240.1">
    <property type="nucleotide sequence ID" value="NZ_CBFHCE010000063.1"/>
</dbReference>
<dbReference type="EMBL" id="RQXU01000023">
    <property type="protein sequence ID" value="RRH82798.1"/>
    <property type="molecule type" value="Genomic_DNA"/>
</dbReference>
<dbReference type="Gene3D" id="3.40.190.10">
    <property type="entry name" value="Periplasmic binding protein-like II"/>
    <property type="match status" value="1"/>
</dbReference>
<gene>
    <name evidence="3" type="ORF">EH244_26265</name>
</gene>
<evidence type="ECO:0000256" key="1">
    <source>
        <dbReference type="ARBA" id="ARBA00006987"/>
    </source>
</evidence>
<name>A0A3P3ECC3_9BURK</name>
<dbReference type="PANTHER" id="PTHR42928">
    <property type="entry name" value="TRICARBOXYLATE-BINDING PROTEIN"/>
    <property type="match status" value="1"/>
</dbReference>
<dbReference type="AlphaFoldDB" id="A0A3P3ECC3"/>
<dbReference type="Gene3D" id="3.40.190.150">
    <property type="entry name" value="Bordetella uptake gene, domain 1"/>
    <property type="match status" value="1"/>
</dbReference>
<dbReference type="InterPro" id="IPR042100">
    <property type="entry name" value="Bug_dom1"/>
</dbReference>
<comment type="caution">
    <text evidence="3">The sequence shown here is derived from an EMBL/GenBank/DDBJ whole genome shotgun (WGS) entry which is preliminary data.</text>
</comment>
<evidence type="ECO:0000313" key="4">
    <source>
        <dbReference type="Proteomes" id="UP000271590"/>
    </source>
</evidence>
<protein>
    <submittedName>
        <fullName evidence="3">Tripartite tricarboxylate transporter substrate binding protein</fullName>
    </submittedName>
</protein>
<sequence>MPHLNRRMIVTALAGLVATLGPAYAAEPYPSKPVRLITPNSAGSGADNMTRRLADQMSRALKQPFVVENIPGAGGVVGTEALLRAPADGYAIALISSNYVVFPHVYKKLTFDAMKDITPIAGVATSPMVLVARSDLPANNVGELKALALKQPNKLTLGSSGNGTILHLAGMFIQDKGQFSLLHVPYKGVAPVLPDLVSGVVDVAFMSYAAVEGLVQQGRLKVLAVSSAKRAPALPNVPTLSETIPDCVLEAWYAVIGPKGMPPEVVGKLNEVINTTLQSPAFQKQIAAEGALVAPMTPDQFKAFIASEYVKHGELVGRSGVVIQ</sequence>